<evidence type="ECO:0000313" key="6">
    <source>
        <dbReference type="EMBL" id="GJJ11329.1"/>
    </source>
</evidence>
<dbReference type="AlphaFoldDB" id="A0AAV5ADS2"/>
<feature type="compositionally biased region" description="Polar residues" evidence="4">
    <location>
        <begin position="149"/>
        <end position="158"/>
    </location>
</feature>
<dbReference type="SMART" id="SM01252">
    <property type="entry name" value="KilA-N"/>
    <property type="match status" value="1"/>
</dbReference>
<feature type="region of interest" description="Disordered" evidence="4">
    <location>
        <begin position="129"/>
        <end position="281"/>
    </location>
</feature>
<dbReference type="GO" id="GO:0030907">
    <property type="term" value="C:MBF transcription complex"/>
    <property type="evidence" value="ECO:0007669"/>
    <property type="project" value="TreeGrafter"/>
</dbReference>
<dbReference type="InterPro" id="IPR018004">
    <property type="entry name" value="KilA/APSES_HTH"/>
</dbReference>
<dbReference type="InterPro" id="IPR003163">
    <property type="entry name" value="Tscrpt_reg_HTH_APSES-type"/>
</dbReference>
<dbReference type="GO" id="GO:0003677">
    <property type="term" value="F:DNA binding"/>
    <property type="evidence" value="ECO:0007669"/>
    <property type="project" value="InterPro"/>
</dbReference>
<proteinExistence type="predicted"/>
<protein>
    <recommendedName>
        <fullName evidence="5">HTH APSES-type domain-containing protein</fullName>
    </recommendedName>
</protein>
<name>A0AAV5ADS2_9AGAM</name>
<reference evidence="6" key="1">
    <citation type="submission" date="2021-10" db="EMBL/GenBank/DDBJ databases">
        <title>De novo Genome Assembly of Clathrus columnatus (Basidiomycota, Fungi) Using Illumina and Nanopore Sequence Data.</title>
        <authorList>
            <person name="Ogiso-Tanaka E."/>
            <person name="Itagaki H."/>
            <person name="Hosoya T."/>
            <person name="Hosaka K."/>
        </authorList>
    </citation>
    <scope>NUCLEOTIDE SEQUENCE</scope>
    <source>
        <strain evidence="6">MO-923</strain>
    </source>
</reference>
<feature type="compositionally biased region" description="Polar residues" evidence="4">
    <location>
        <begin position="263"/>
        <end position="275"/>
    </location>
</feature>
<evidence type="ECO:0000313" key="7">
    <source>
        <dbReference type="Proteomes" id="UP001050691"/>
    </source>
</evidence>
<dbReference type="PANTHER" id="PTHR43828">
    <property type="entry name" value="ASPARAGINASE"/>
    <property type="match status" value="1"/>
</dbReference>
<accession>A0AAV5ADS2</accession>
<feature type="repeat" description="ANK" evidence="3">
    <location>
        <begin position="351"/>
        <end position="383"/>
    </location>
</feature>
<comment type="caution">
    <text evidence="6">The sequence shown here is derived from an EMBL/GenBank/DDBJ whole genome shotgun (WGS) entry which is preliminary data.</text>
</comment>
<dbReference type="PANTHER" id="PTHR43828:SF3">
    <property type="entry name" value="CHROMO DOMAIN-CONTAINING PROTEIN"/>
    <property type="match status" value="1"/>
</dbReference>
<dbReference type="PROSITE" id="PS50297">
    <property type="entry name" value="ANK_REP_REGION"/>
    <property type="match status" value="2"/>
</dbReference>
<dbReference type="FunFam" id="3.10.260.10:FF:000001">
    <property type="entry name" value="APSES transcription factor (MbpA)"/>
    <property type="match status" value="1"/>
</dbReference>
<dbReference type="InterPro" id="IPR002110">
    <property type="entry name" value="Ankyrin_rpt"/>
</dbReference>
<dbReference type="Gene3D" id="3.10.260.10">
    <property type="entry name" value="Transcription regulator HTH, APSES-type DNA-binding domain"/>
    <property type="match status" value="1"/>
</dbReference>
<dbReference type="SMART" id="SM00248">
    <property type="entry name" value="ANK"/>
    <property type="match status" value="2"/>
</dbReference>
<keyword evidence="7" id="KW-1185">Reference proteome</keyword>
<dbReference type="EMBL" id="BPWL01000006">
    <property type="protein sequence ID" value="GJJ11329.1"/>
    <property type="molecule type" value="Genomic_DNA"/>
</dbReference>
<dbReference type="Gene3D" id="1.25.40.20">
    <property type="entry name" value="Ankyrin repeat-containing domain"/>
    <property type="match status" value="1"/>
</dbReference>
<dbReference type="Proteomes" id="UP001050691">
    <property type="component" value="Unassembled WGS sequence"/>
</dbReference>
<evidence type="ECO:0000256" key="4">
    <source>
        <dbReference type="SAM" id="MobiDB-lite"/>
    </source>
</evidence>
<dbReference type="Pfam" id="PF04383">
    <property type="entry name" value="KilA-N"/>
    <property type="match status" value="1"/>
</dbReference>
<evidence type="ECO:0000259" key="5">
    <source>
        <dbReference type="PROSITE" id="PS51299"/>
    </source>
</evidence>
<feature type="domain" description="HTH APSES-type" evidence="5">
    <location>
        <begin position="14"/>
        <end position="122"/>
    </location>
</feature>
<dbReference type="Pfam" id="PF00023">
    <property type="entry name" value="Ank"/>
    <property type="match status" value="2"/>
</dbReference>
<evidence type="ECO:0000256" key="3">
    <source>
        <dbReference type="PROSITE-ProRule" id="PRU00023"/>
    </source>
</evidence>
<dbReference type="PROSITE" id="PS50088">
    <property type="entry name" value="ANK_REPEAT"/>
    <property type="match status" value="2"/>
</dbReference>
<feature type="compositionally biased region" description="Pro residues" evidence="4">
    <location>
        <begin position="178"/>
        <end position="193"/>
    </location>
</feature>
<evidence type="ECO:0000256" key="2">
    <source>
        <dbReference type="ARBA" id="ARBA00023043"/>
    </source>
</evidence>
<gene>
    <name evidence="6" type="ORF">Clacol_005561</name>
</gene>
<sequence>MATNQTRPPSGIRIYNAVYSSVQVYECMIRGIAVMRRRADSYVNATQILKVAGIDKGRRTKILEKEILPGKHEIVQGGYGKYQGTWIPLERGRDVAAQFGVAHLLTPLFDYMPAASTLTSFPTLPALAPARPPSGSPGFPSPYVGYFPNAQQGQQSGQLAPPMLPSPNFHHYSSRVPAPTPPRPVPTSTPTPLQPQALLPSPNYVTSPNLKRPRSTDVRRPPSAQSAQAEAEVSSGTQPPQPSANGEAEGQPSPAKRPRLESAKSNGAQTPSYPSETPAPATAHTIQMANKPTPGLTPGDKLAPLHNAKRTAILGAISQQADPQTVINLILNNRDPASDLPADMDVVLDDQGHASLHLAASLGNATLAQLLVQHGANPCTGNYAGETPLIRTVLSLGSFQAQDFPALVSILHSSIRTLDGSHSTVLHHIAHVAGIRGRAAAARYYMEGVLMWVAEHEDGDFKSLVDIQDIHGDTALNIAARVGNRSLVKTLLDCGANRTIANKLGLRSSDFGLDGEDHQFPKVDDFLAQLRGVPSVPIQKSKDVIGDMTAMINNLSTEFQTEIKTKQDVLASVQSKLRASTRSLADQRRQIQTWQLKCGELDQVQQRIRNIERALVLEDRVDWTGRTAVDGEVPIKGPFAYQGPDSTLVGVGFDDMATNSIEFEPPIPEENSHRTVIKMRRMQLWLSRTAEMMRSRLKELQGASAEKEFQCKKIVSLCTGVPIDQIEQMLENLVIAVESEPQIVDLGRVAGFMQKV</sequence>
<organism evidence="6 7">
    <name type="scientific">Clathrus columnatus</name>
    <dbReference type="NCBI Taxonomy" id="1419009"/>
    <lineage>
        <taxon>Eukaryota</taxon>
        <taxon>Fungi</taxon>
        <taxon>Dikarya</taxon>
        <taxon>Basidiomycota</taxon>
        <taxon>Agaricomycotina</taxon>
        <taxon>Agaricomycetes</taxon>
        <taxon>Phallomycetidae</taxon>
        <taxon>Phallales</taxon>
        <taxon>Clathraceae</taxon>
        <taxon>Clathrus</taxon>
    </lineage>
</organism>
<feature type="compositionally biased region" description="Low complexity" evidence="4">
    <location>
        <begin position="223"/>
        <end position="235"/>
    </location>
</feature>
<dbReference type="InterPro" id="IPR036770">
    <property type="entry name" value="Ankyrin_rpt-contain_sf"/>
</dbReference>
<dbReference type="SUPFAM" id="SSF54616">
    <property type="entry name" value="DNA-binding domain of Mlu1-box binding protein MBP1"/>
    <property type="match status" value="1"/>
</dbReference>
<dbReference type="SUPFAM" id="SSF48403">
    <property type="entry name" value="Ankyrin repeat"/>
    <property type="match status" value="1"/>
</dbReference>
<keyword evidence="1" id="KW-0677">Repeat</keyword>
<feature type="repeat" description="ANK" evidence="3">
    <location>
        <begin position="471"/>
        <end position="503"/>
    </location>
</feature>
<keyword evidence="2 3" id="KW-0040">ANK repeat</keyword>
<evidence type="ECO:0000256" key="1">
    <source>
        <dbReference type="ARBA" id="ARBA00022737"/>
    </source>
</evidence>
<dbReference type="InterPro" id="IPR036887">
    <property type="entry name" value="HTH_APSES_sf"/>
</dbReference>
<dbReference type="PROSITE" id="PS51299">
    <property type="entry name" value="HTH_APSES"/>
    <property type="match status" value="1"/>
</dbReference>
<dbReference type="InterPro" id="IPR051642">
    <property type="entry name" value="SWI6-like"/>
</dbReference>
<dbReference type="GO" id="GO:0033309">
    <property type="term" value="C:SBF transcription complex"/>
    <property type="evidence" value="ECO:0007669"/>
    <property type="project" value="TreeGrafter"/>
</dbReference>
<dbReference type="GO" id="GO:0001228">
    <property type="term" value="F:DNA-binding transcription activator activity, RNA polymerase II-specific"/>
    <property type="evidence" value="ECO:0007669"/>
    <property type="project" value="UniProtKB-ARBA"/>
</dbReference>